<dbReference type="EMBL" id="CAJEWE010000010">
    <property type="protein sequence ID" value="CAD2077082.1"/>
    <property type="molecule type" value="Genomic_DNA"/>
</dbReference>
<dbReference type="Proteomes" id="UP000521032">
    <property type="component" value="Unassembled WGS sequence"/>
</dbReference>
<evidence type="ECO:0000256" key="3">
    <source>
        <dbReference type="ARBA" id="ARBA00022840"/>
    </source>
</evidence>
<dbReference type="GO" id="GO:0016887">
    <property type="term" value="F:ATP hydrolysis activity"/>
    <property type="evidence" value="ECO:0007669"/>
    <property type="project" value="TreeGrafter"/>
</dbReference>
<proteinExistence type="inferred from homology"/>
<evidence type="ECO:0000313" key="5">
    <source>
        <dbReference type="EMBL" id="CAD2077082.1"/>
    </source>
</evidence>
<dbReference type="Pfam" id="PF00437">
    <property type="entry name" value="T2SSE"/>
    <property type="match status" value="1"/>
</dbReference>
<comment type="caution">
    <text evidence="5">The sequence shown here is derived from an EMBL/GenBank/DDBJ whole genome shotgun (WGS) entry which is preliminary data.</text>
</comment>
<feature type="domain" description="Bacterial type II secretion system protein E" evidence="4">
    <location>
        <begin position="3"/>
        <end position="273"/>
    </location>
</feature>
<sequence length="332" mass="38064">MKTLLNTLLKDAQDNYFTDIHIIHQSDVGIIRARQRGKMIDVQTLSLESYKKLINYLKFIADLDVNEYRVPQSGRLEVTVDDELMNIRISTLPVSLMNEVIVIRILNSAKYIPSSELFRDSSDYTFLKQQMLQTQGLILFTGPTGSGKSTVMYRLLEEIVATGDRQVISIEDPIEFNLERVIQVEINEKAQLDYGPLLRGVLRCDPDVIMFGEIRDKKIAKELVRASLSGHLVISTFHSKSAVSALMRLKEFDLLNEELRESLTLIINQRILHFKNETFIVYEALNQDGITKILNGEHVEIKTISSKVEDLFKEGVISHEEYHSFKETLEQT</sequence>
<dbReference type="Gene3D" id="3.40.50.300">
    <property type="entry name" value="P-loop containing nucleotide triphosphate hydrolases"/>
    <property type="match status" value="1"/>
</dbReference>
<evidence type="ECO:0000313" key="6">
    <source>
        <dbReference type="Proteomes" id="UP000521032"/>
    </source>
</evidence>
<keyword evidence="2" id="KW-0547">Nucleotide-binding</keyword>
<reference evidence="5 6" key="1">
    <citation type="submission" date="2020-07" db="EMBL/GenBank/DDBJ databases">
        <authorList>
            <person name="Criscuolo A."/>
        </authorList>
    </citation>
    <scope>NUCLEOTIDE SEQUENCE [LARGE SCALE GENOMIC DNA]</scope>
    <source>
        <strain evidence="6">CIP 111030</strain>
    </source>
</reference>
<name>A0A6V7RIM1_9BACL</name>
<dbReference type="CDD" id="cd01129">
    <property type="entry name" value="PulE-GspE-like"/>
    <property type="match status" value="1"/>
</dbReference>
<dbReference type="InterPro" id="IPR027417">
    <property type="entry name" value="P-loop_NTPase"/>
</dbReference>
<organism evidence="5 6">
    <name type="scientific">Phocicoccus schoeneichii</name>
    <dbReference type="NCBI Taxonomy" id="1812261"/>
    <lineage>
        <taxon>Bacteria</taxon>
        <taxon>Bacillati</taxon>
        <taxon>Bacillota</taxon>
        <taxon>Bacilli</taxon>
        <taxon>Bacillales</taxon>
        <taxon>Salinicoccaceae</taxon>
        <taxon>Phocicoccus</taxon>
    </lineage>
</organism>
<dbReference type="InterPro" id="IPR001482">
    <property type="entry name" value="T2SS/T4SS_dom"/>
</dbReference>
<evidence type="ECO:0000256" key="1">
    <source>
        <dbReference type="ARBA" id="ARBA00006611"/>
    </source>
</evidence>
<dbReference type="PANTHER" id="PTHR30258">
    <property type="entry name" value="TYPE II SECRETION SYSTEM PROTEIN GSPE-RELATED"/>
    <property type="match status" value="1"/>
</dbReference>
<dbReference type="GO" id="GO:0005524">
    <property type="term" value="F:ATP binding"/>
    <property type="evidence" value="ECO:0007669"/>
    <property type="project" value="UniProtKB-KW"/>
</dbReference>
<evidence type="ECO:0000256" key="2">
    <source>
        <dbReference type="ARBA" id="ARBA00022741"/>
    </source>
</evidence>
<keyword evidence="6" id="KW-1185">Reference proteome</keyword>
<dbReference type="GO" id="GO:0005886">
    <property type="term" value="C:plasma membrane"/>
    <property type="evidence" value="ECO:0007669"/>
    <property type="project" value="TreeGrafter"/>
</dbReference>
<dbReference type="RefSeq" id="WP_186087739.1">
    <property type="nucleotide sequence ID" value="NZ_BMDB01000001.1"/>
</dbReference>
<evidence type="ECO:0000259" key="4">
    <source>
        <dbReference type="Pfam" id="PF00437"/>
    </source>
</evidence>
<dbReference type="Gene3D" id="3.30.450.90">
    <property type="match status" value="1"/>
</dbReference>
<dbReference type="AlphaFoldDB" id="A0A6V7RIM1"/>
<dbReference type="PANTHER" id="PTHR30258:SF2">
    <property type="entry name" value="COMG OPERON PROTEIN 1"/>
    <property type="match status" value="1"/>
</dbReference>
<protein>
    <submittedName>
        <fullName evidence="5">Type II secretion system protein E</fullName>
    </submittedName>
</protein>
<accession>A0A6V7RIM1</accession>
<comment type="similarity">
    <text evidence="1">Belongs to the GSP E family.</text>
</comment>
<keyword evidence="3" id="KW-0067">ATP-binding</keyword>
<dbReference type="SUPFAM" id="SSF52540">
    <property type="entry name" value="P-loop containing nucleoside triphosphate hydrolases"/>
    <property type="match status" value="1"/>
</dbReference>
<gene>
    <name evidence="5" type="primary">gspE</name>
    <name evidence="5" type="ORF">JEOSCH030_01219</name>
</gene>